<name>A0A507FD22_9FUNG</name>
<feature type="compositionally biased region" description="Polar residues" evidence="1">
    <location>
        <begin position="480"/>
        <end position="493"/>
    </location>
</feature>
<dbReference type="OrthoDB" id="2126411at2759"/>
<keyword evidence="3" id="KW-1185">Reference proteome</keyword>
<gene>
    <name evidence="2" type="ORF">CcCBS67573_g04613</name>
</gene>
<reference evidence="2 3" key="1">
    <citation type="journal article" date="2019" name="Sci. Rep.">
        <title>Comparative genomics of chytrid fungi reveal insights into the obligate biotrophic and pathogenic lifestyle of Synchytrium endobioticum.</title>
        <authorList>
            <person name="van de Vossenberg B.T.L.H."/>
            <person name="Warris S."/>
            <person name="Nguyen H.D.T."/>
            <person name="van Gent-Pelzer M.P.E."/>
            <person name="Joly D.L."/>
            <person name="van de Geest H.C."/>
            <person name="Bonants P.J.M."/>
            <person name="Smith D.S."/>
            <person name="Levesque C.A."/>
            <person name="van der Lee T.A.J."/>
        </authorList>
    </citation>
    <scope>NUCLEOTIDE SEQUENCE [LARGE SCALE GENOMIC DNA]</scope>
    <source>
        <strain evidence="2 3">CBS 675.73</strain>
    </source>
</reference>
<protein>
    <submittedName>
        <fullName evidence="2">Uncharacterized protein</fullName>
    </submittedName>
</protein>
<dbReference type="PANTHER" id="PTHR24274">
    <property type="entry name" value="CILIA- AND FLAGELLA-ASSOCIATED PROTEIN 161"/>
    <property type="match status" value="1"/>
</dbReference>
<proteinExistence type="predicted"/>
<dbReference type="InterPro" id="IPR055325">
    <property type="entry name" value="CF161"/>
</dbReference>
<dbReference type="EMBL" id="QEAP01000143">
    <property type="protein sequence ID" value="TPX74114.1"/>
    <property type="molecule type" value="Genomic_DNA"/>
</dbReference>
<comment type="caution">
    <text evidence="2">The sequence shown here is derived from an EMBL/GenBank/DDBJ whole genome shotgun (WGS) entry which is preliminary data.</text>
</comment>
<evidence type="ECO:0000313" key="2">
    <source>
        <dbReference type="EMBL" id="TPX74114.1"/>
    </source>
</evidence>
<sequence length="524" mass="58925">MRTPSLLNAPVTNRLGNWFEESVLREGQLKDFIAKADSGTLGIQRHEMKMMLALQEVRLPEKFMFGENVMIKNLGTNGYLSVDLPDTFPNNVTLADEYYVTTANNLKRRDGGKPVAAARSSFKLVPIDEYGLVGMSDMTPRYGMKIYIVSSDALIEKPMFLWSVPKNTAQKSRKLKYQMAFLSFEKGACAEWQIVYPDRSMRLEMEGQPVQAGSPVIIQHQMTQNELGSELGAPSLIRNDFGVEYDVDLYRHRGGIWSRWEFEPQRRASSIKPTIQPFQYRPLSRASSTHGSVDFAVSIFSNPVSIFSKPKCGYSPGSHEIVLQTPVIQNPYERISGAVPGRRISSQPPSRPFTPTTSCFSFAESDCDVSEVESLAEEIAEIPLPSQHELTPRERYNLALKKALMDREKTNSRAESLLHTNVGKPQSAVKCSNCSYPQPSQGLYCCMCGKQVGPANHSFQESSSEKLRSRRRSLRRSHTDLNATSTGRTDTVKSTSFQERFQRTMIPSAEVKFMDIDQFDSVMA</sequence>
<dbReference type="GO" id="GO:0060271">
    <property type="term" value="P:cilium assembly"/>
    <property type="evidence" value="ECO:0007669"/>
    <property type="project" value="TreeGrafter"/>
</dbReference>
<organism evidence="2 3">
    <name type="scientific">Chytriomyces confervae</name>
    <dbReference type="NCBI Taxonomy" id="246404"/>
    <lineage>
        <taxon>Eukaryota</taxon>
        <taxon>Fungi</taxon>
        <taxon>Fungi incertae sedis</taxon>
        <taxon>Chytridiomycota</taxon>
        <taxon>Chytridiomycota incertae sedis</taxon>
        <taxon>Chytridiomycetes</taxon>
        <taxon>Chytridiales</taxon>
        <taxon>Chytriomycetaceae</taxon>
        <taxon>Chytriomyces</taxon>
    </lineage>
</organism>
<feature type="region of interest" description="Disordered" evidence="1">
    <location>
        <begin position="456"/>
        <end position="493"/>
    </location>
</feature>
<dbReference type="GO" id="GO:0031514">
    <property type="term" value="C:motile cilium"/>
    <property type="evidence" value="ECO:0007669"/>
    <property type="project" value="TreeGrafter"/>
</dbReference>
<dbReference type="STRING" id="246404.A0A507FD22"/>
<dbReference type="Pfam" id="PF24569">
    <property type="entry name" value="CFAP161"/>
    <property type="match status" value="1"/>
</dbReference>
<evidence type="ECO:0000313" key="3">
    <source>
        <dbReference type="Proteomes" id="UP000320333"/>
    </source>
</evidence>
<dbReference type="Proteomes" id="UP000320333">
    <property type="component" value="Unassembled WGS sequence"/>
</dbReference>
<dbReference type="AlphaFoldDB" id="A0A507FD22"/>
<accession>A0A507FD22</accession>
<evidence type="ECO:0000256" key="1">
    <source>
        <dbReference type="SAM" id="MobiDB-lite"/>
    </source>
</evidence>
<dbReference type="PANTHER" id="PTHR24274:SF1">
    <property type="entry name" value="CILIA- AND FLAGELLA-ASSOCIATED PROTEIN 161"/>
    <property type="match status" value="1"/>
</dbReference>